<organism evidence="1 2">
    <name type="scientific">Arthrobotrys musiformis</name>
    <dbReference type="NCBI Taxonomy" id="47236"/>
    <lineage>
        <taxon>Eukaryota</taxon>
        <taxon>Fungi</taxon>
        <taxon>Dikarya</taxon>
        <taxon>Ascomycota</taxon>
        <taxon>Pezizomycotina</taxon>
        <taxon>Orbiliomycetes</taxon>
        <taxon>Orbiliales</taxon>
        <taxon>Orbiliaceae</taxon>
        <taxon>Arthrobotrys</taxon>
    </lineage>
</organism>
<evidence type="ECO:0000313" key="1">
    <source>
        <dbReference type="EMBL" id="KAK6502803.1"/>
    </source>
</evidence>
<name>A0AAV9W5E5_9PEZI</name>
<gene>
    <name evidence="1" type="ORF">TWF481_007848</name>
</gene>
<keyword evidence="2" id="KW-1185">Reference proteome</keyword>
<dbReference type="Proteomes" id="UP001370758">
    <property type="component" value="Unassembled WGS sequence"/>
</dbReference>
<protein>
    <recommendedName>
        <fullName evidence="3">Polymerase nucleotidyl transferase domain-containing protein</fullName>
    </recommendedName>
</protein>
<dbReference type="EMBL" id="JAVHJL010000005">
    <property type="protein sequence ID" value="KAK6502803.1"/>
    <property type="molecule type" value="Genomic_DNA"/>
</dbReference>
<evidence type="ECO:0008006" key="3">
    <source>
        <dbReference type="Google" id="ProtNLM"/>
    </source>
</evidence>
<proteinExistence type="predicted"/>
<reference evidence="1 2" key="1">
    <citation type="submission" date="2023-08" db="EMBL/GenBank/DDBJ databases">
        <authorList>
            <person name="Palmer J.M."/>
        </authorList>
    </citation>
    <scope>NUCLEOTIDE SEQUENCE [LARGE SCALE GENOMIC DNA]</scope>
    <source>
        <strain evidence="1 2">TWF481</strain>
    </source>
</reference>
<sequence length="232" mass="26514">MGSRVPASDIDLLIKDSQFDSIQADIKASELFEKVDQHSGARLSDEYVQNSVPRFFSKTAKCSDTSFVNLWSEDVYKLKIDDAELMQVEGLTVLNPHVLDERFTRIPETIELSPEKLRSHGCSTISKRAFRGAKFFIPSIPALCSALLSQAEYHRQNSKSKVSRPLHQLENLIRYLYLDNPAHRDLILPLLGCHSDSMGELIRRYKRKPHVVFERGPDGEVKVIEKRIVYNN</sequence>
<evidence type="ECO:0000313" key="2">
    <source>
        <dbReference type="Proteomes" id="UP001370758"/>
    </source>
</evidence>
<accession>A0AAV9W5E5</accession>
<dbReference type="AlphaFoldDB" id="A0AAV9W5E5"/>
<comment type="caution">
    <text evidence="1">The sequence shown here is derived from an EMBL/GenBank/DDBJ whole genome shotgun (WGS) entry which is preliminary data.</text>
</comment>